<evidence type="ECO:0000313" key="4">
    <source>
        <dbReference type="Proteomes" id="UP001418796"/>
    </source>
</evidence>
<dbReference type="InterPro" id="IPR007353">
    <property type="entry name" value="DUF421"/>
</dbReference>
<proteinExistence type="predicted"/>
<dbReference type="Gene3D" id="3.30.240.20">
    <property type="entry name" value="bsu07140 like domains"/>
    <property type="match status" value="1"/>
</dbReference>
<dbReference type="RefSeq" id="WP_343129990.1">
    <property type="nucleotide sequence ID" value="NZ_JBCITK010000001.1"/>
</dbReference>
<name>A0ABU9VH91_9BACI</name>
<comment type="caution">
    <text evidence="3">The sequence shown here is derived from an EMBL/GenBank/DDBJ whole genome shotgun (WGS) entry which is preliminary data.</text>
</comment>
<keyword evidence="1" id="KW-0472">Membrane</keyword>
<feature type="transmembrane region" description="Helical" evidence="1">
    <location>
        <begin position="54"/>
        <end position="72"/>
    </location>
</feature>
<organism evidence="3 4">
    <name type="scientific">Alkalicoccobacillus gibsonii</name>
    <dbReference type="NCBI Taxonomy" id="79881"/>
    <lineage>
        <taxon>Bacteria</taxon>
        <taxon>Bacillati</taxon>
        <taxon>Bacillota</taxon>
        <taxon>Bacilli</taxon>
        <taxon>Bacillales</taxon>
        <taxon>Bacillaceae</taxon>
        <taxon>Alkalicoccobacillus</taxon>
    </lineage>
</organism>
<protein>
    <submittedName>
        <fullName evidence="3">YetF domain-containing protein</fullName>
    </submittedName>
</protein>
<keyword evidence="1" id="KW-1133">Transmembrane helix</keyword>
<keyword evidence="1" id="KW-0812">Transmembrane</keyword>
<dbReference type="InterPro" id="IPR023090">
    <property type="entry name" value="UPF0702_alpha/beta_dom_sf"/>
</dbReference>
<keyword evidence="4" id="KW-1185">Reference proteome</keyword>
<evidence type="ECO:0000313" key="3">
    <source>
        <dbReference type="EMBL" id="MEN0642977.1"/>
    </source>
</evidence>
<dbReference type="Proteomes" id="UP001418796">
    <property type="component" value="Unassembled WGS sequence"/>
</dbReference>
<accession>A0ABU9VH91</accession>
<reference evidence="3 4" key="1">
    <citation type="submission" date="2024-03" db="EMBL/GenBank/DDBJ databases">
        <title>Bacilli Hybrid Assemblies.</title>
        <authorList>
            <person name="Kovac J."/>
        </authorList>
    </citation>
    <scope>NUCLEOTIDE SEQUENCE [LARGE SCALE GENOMIC DNA]</scope>
    <source>
        <strain evidence="3 4">FSL R7-0666</strain>
    </source>
</reference>
<evidence type="ECO:0000256" key="1">
    <source>
        <dbReference type="SAM" id="Phobius"/>
    </source>
</evidence>
<evidence type="ECO:0000259" key="2">
    <source>
        <dbReference type="Pfam" id="PF04239"/>
    </source>
</evidence>
<feature type="domain" description="YetF C-terminal" evidence="2">
    <location>
        <begin position="87"/>
        <end position="134"/>
    </location>
</feature>
<gene>
    <name evidence="3" type="ORF">MKY91_07445</name>
</gene>
<dbReference type="EMBL" id="JBCITK010000001">
    <property type="protein sequence ID" value="MEN0642977.1"/>
    <property type="molecule type" value="Genomic_DNA"/>
</dbReference>
<dbReference type="Pfam" id="PF04239">
    <property type="entry name" value="DUF421"/>
    <property type="match status" value="1"/>
</dbReference>
<sequence length="148" mass="17282">MVHQLTLAIATFSTLSLFQLMNRTNQFQPLLILSFTFILLLLEQMVHTPKMSIVLLLLSLLPFIYLIMVKLVRAQTALEPSESLYTNSVPMPVIMDGQIQHAQLKQIDQNEFWLRRQVRDHGFKDIKRISYCSVRGDQLFYIDVKDKK</sequence>
<feature type="transmembrane region" description="Helical" evidence="1">
    <location>
        <begin position="26"/>
        <end position="42"/>
    </location>
</feature>